<gene>
    <name evidence="1" type="ORF">DPMN_036515</name>
</gene>
<sequence length="76" mass="8700">MDYFFLDQATGAVSVRRNLVRDPFLSEYLVMLDGLKCDGLPFQCWNRIFKAFANSLDPDETPQNMASHQDPNCLLV</sequence>
<evidence type="ECO:0000313" key="1">
    <source>
        <dbReference type="EMBL" id="KAH3873283.1"/>
    </source>
</evidence>
<keyword evidence="2" id="KW-1185">Reference proteome</keyword>
<proteinExistence type="predicted"/>
<reference evidence="1" key="2">
    <citation type="submission" date="2020-11" db="EMBL/GenBank/DDBJ databases">
        <authorList>
            <person name="McCartney M.A."/>
            <person name="Auch B."/>
            <person name="Kono T."/>
            <person name="Mallez S."/>
            <person name="Becker A."/>
            <person name="Gohl D.M."/>
            <person name="Silverstein K.A.T."/>
            <person name="Koren S."/>
            <person name="Bechman K.B."/>
            <person name="Herman A."/>
            <person name="Abrahante J.E."/>
            <person name="Garbe J."/>
        </authorList>
    </citation>
    <scope>NUCLEOTIDE SEQUENCE</scope>
    <source>
        <strain evidence="1">Duluth1</strain>
        <tissue evidence="1">Whole animal</tissue>
    </source>
</reference>
<dbReference type="EMBL" id="JAIWYP010000002">
    <property type="protein sequence ID" value="KAH3873283.1"/>
    <property type="molecule type" value="Genomic_DNA"/>
</dbReference>
<organism evidence="1 2">
    <name type="scientific">Dreissena polymorpha</name>
    <name type="common">Zebra mussel</name>
    <name type="synonym">Mytilus polymorpha</name>
    <dbReference type="NCBI Taxonomy" id="45954"/>
    <lineage>
        <taxon>Eukaryota</taxon>
        <taxon>Metazoa</taxon>
        <taxon>Spiralia</taxon>
        <taxon>Lophotrochozoa</taxon>
        <taxon>Mollusca</taxon>
        <taxon>Bivalvia</taxon>
        <taxon>Autobranchia</taxon>
        <taxon>Heteroconchia</taxon>
        <taxon>Euheterodonta</taxon>
        <taxon>Imparidentia</taxon>
        <taxon>Neoheterodontei</taxon>
        <taxon>Myida</taxon>
        <taxon>Dreissenoidea</taxon>
        <taxon>Dreissenidae</taxon>
        <taxon>Dreissena</taxon>
    </lineage>
</organism>
<accession>A0A9D4RN60</accession>
<name>A0A9D4RN60_DREPO</name>
<reference evidence="1" key="1">
    <citation type="journal article" date="2019" name="bioRxiv">
        <title>The Genome of the Zebra Mussel, Dreissena polymorpha: A Resource for Invasive Species Research.</title>
        <authorList>
            <person name="McCartney M.A."/>
            <person name="Auch B."/>
            <person name="Kono T."/>
            <person name="Mallez S."/>
            <person name="Zhang Y."/>
            <person name="Obille A."/>
            <person name="Becker A."/>
            <person name="Abrahante J.E."/>
            <person name="Garbe J."/>
            <person name="Badalamenti J.P."/>
            <person name="Herman A."/>
            <person name="Mangelson H."/>
            <person name="Liachko I."/>
            <person name="Sullivan S."/>
            <person name="Sone E.D."/>
            <person name="Koren S."/>
            <person name="Silverstein K.A.T."/>
            <person name="Beckman K.B."/>
            <person name="Gohl D.M."/>
        </authorList>
    </citation>
    <scope>NUCLEOTIDE SEQUENCE</scope>
    <source>
        <strain evidence="1">Duluth1</strain>
        <tissue evidence="1">Whole animal</tissue>
    </source>
</reference>
<dbReference type="Proteomes" id="UP000828390">
    <property type="component" value="Unassembled WGS sequence"/>
</dbReference>
<evidence type="ECO:0000313" key="2">
    <source>
        <dbReference type="Proteomes" id="UP000828390"/>
    </source>
</evidence>
<comment type="caution">
    <text evidence="1">The sequence shown here is derived from an EMBL/GenBank/DDBJ whole genome shotgun (WGS) entry which is preliminary data.</text>
</comment>
<dbReference type="AlphaFoldDB" id="A0A9D4RN60"/>
<protein>
    <submittedName>
        <fullName evidence="1">Uncharacterized protein</fullName>
    </submittedName>
</protein>